<sequence length="69" mass="8152">MNRNFIIKLIHSTLAQYDYIGTELNIPPEDLDTLICKCEREHLKDLTQPLYEVVHDAVYNYLTEDGEPW</sequence>
<dbReference type="Proteomes" id="UP000182762">
    <property type="component" value="Unassembled WGS sequence"/>
</dbReference>
<keyword evidence="2" id="KW-1185">Reference proteome</keyword>
<dbReference type="RefSeq" id="WP_061801897.1">
    <property type="nucleotide sequence ID" value="NZ_FOXX01000001.1"/>
</dbReference>
<dbReference type="InterPro" id="IPR025546">
    <property type="entry name" value="YqzH"/>
</dbReference>
<name>A0A1I5W4A5_9BACI</name>
<dbReference type="GeneID" id="93709161"/>
<evidence type="ECO:0000313" key="2">
    <source>
        <dbReference type="Proteomes" id="UP000182762"/>
    </source>
</evidence>
<dbReference type="Pfam" id="PF14164">
    <property type="entry name" value="YqzH"/>
    <property type="match status" value="1"/>
</dbReference>
<gene>
    <name evidence="1" type="ORF">SAMN02745910_00388</name>
</gene>
<comment type="caution">
    <text evidence="1">The sequence shown here is derived from an EMBL/GenBank/DDBJ whole genome shotgun (WGS) entry which is preliminary data.</text>
</comment>
<proteinExistence type="predicted"/>
<accession>A0A1I5W4A5</accession>
<evidence type="ECO:0000313" key="1">
    <source>
        <dbReference type="EMBL" id="SFQ14531.1"/>
    </source>
</evidence>
<dbReference type="EMBL" id="FOXX01000001">
    <property type="protein sequence ID" value="SFQ14531.1"/>
    <property type="molecule type" value="Genomic_DNA"/>
</dbReference>
<organism evidence="1 2">
    <name type="scientific">Priestia endophytica DSM 13796</name>
    <dbReference type="NCBI Taxonomy" id="1121089"/>
    <lineage>
        <taxon>Bacteria</taxon>
        <taxon>Bacillati</taxon>
        <taxon>Bacillota</taxon>
        <taxon>Bacilli</taxon>
        <taxon>Bacillales</taxon>
        <taxon>Bacillaceae</taxon>
        <taxon>Priestia</taxon>
    </lineage>
</organism>
<protein>
    <submittedName>
        <fullName evidence="1">YqzH-like protein</fullName>
    </submittedName>
</protein>
<reference evidence="1 2" key="1">
    <citation type="submission" date="2016-10" db="EMBL/GenBank/DDBJ databases">
        <authorList>
            <person name="Varghese N."/>
            <person name="Submissions S."/>
        </authorList>
    </citation>
    <scope>NUCLEOTIDE SEQUENCE [LARGE SCALE GENOMIC DNA]</scope>
    <source>
        <strain evidence="1 2">DSM 13796</strain>
    </source>
</reference>